<evidence type="ECO:0000256" key="8">
    <source>
        <dbReference type="ARBA" id="ARBA00022927"/>
    </source>
</evidence>
<evidence type="ECO:0000256" key="1">
    <source>
        <dbReference type="ARBA" id="ARBA00004241"/>
    </source>
</evidence>
<dbReference type="SUPFAM" id="SSF101967">
    <property type="entry name" value="Adhesin YadA, collagen-binding domain"/>
    <property type="match status" value="4"/>
</dbReference>
<proteinExistence type="inferred from homology"/>
<evidence type="ECO:0000256" key="2">
    <source>
        <dbReference type="ARBA" id="ARBA00004442"/>
    </source>
</evidence>
<keyword evidence="11" id="KW-1133">Transmembrane helix</keyword>
<feature type="domain" description="Trimeric autotransporter adhesin YadA-like stalk" evidence="14">
    <location>
        <begin position="1674"/>
        <end position="1714"/>
    </location>
</feature>
<dbReference type="GO" id="GO:0015031">
    <property type="term" value="P:protein transport"/>
    <property type="evidence" value="ECO:0007669"/>
    <property type="project" value="UniProtKB-KW"/>
</dbReference>
<dbReference type="Gene3D" id="2.20.70.140">
    <property type="match status" value="1"/>
</dbReference>
<keyword evidence="9 11" id="KW-0472">Membrane</keyword>
<feature type="domain" description="Trimeric autotransporter adhesin YadA-like head" evidence="13">
    <location>
        <begin position="268"/>
        <end position="294"/>
    </location>
</feature>
<feature type="domain" description="Trimeric autotransporter adhesin YadA-like stalk" evidence="14">
    <location>
        <begin position="2709"/>
        <end position="2735"/>
    </location>
</feature>
<dbReference type="Gene3D" id="3.30.1300.30">
    <property type="entry name" value="GSPII I/J protein-like"/>
    <property type="match status" value="1"/>
</dbReference>
<feature type="domain" description="Trimeric autotransporter adhesin YadA-like head" evidence="13">
    <location>
        <begin position="421"/>
        <end position="446"/>
    </location>
</feature>
<feature type="transmembrane region" description="Helical" evidence="11">
    <location>
        <begin position="57"/>
        <end position="75"/>
    </location>
</feature>
<evidence type="ECO:0000256" key="5">
    <source>
        <dbReference type="ARBA" id="ARBA00022452"/>
    </source>
</evidence>
<dbReference type="OrthoDB" id="7920154at2"/>
<dbReference type="Gene3D" id="1.20.5.170">
    <property type="match status" value="12"/>
</dbReference>
<dbReference type="NCBIfam" id="NF033870">
    <property type="entry name" value="VOMP_auto_Cterm"/>
    <property type="match status" value="1"/>
</dbReference>
<comment type="subcellular location">
    <subcellularLocation>
        <location evidence="2">Cell outer membrane</location>
    </subcellularLocation>
    <subcellularLocation>
        <location evidence="1">Cell surface</location>
    </subcellularLocation>
</comment>
<feature type="domain" description="Trimeric autotransporter adhesin YadA-like stalk" evidence="14">
    <location>
        <begin position="2627"/>
        <end position="2662"/>
    </location>
</feature>
<feature type="domain" description="Trimeric autotransporter adhesin YadA-like head" evidence="13">
    <location>
        <begin position="341"/>
        <end position="362"/>
    </location>
</feature>
<feature type="domain" description="Trimeric autotransporter adhesin YadA-like stalk" evidence="14">
    <location>
        <begin position="1355"/>
        <end position="1391"/>
    </location>
</feature>
<feature type="domain" description="Trimeric autotransporter adhesin YadA-like stalk" evidence="14">
    <location>
        <begin position="491"/>
        <end position="526"/>
    </location>
</feature>
<keyword evidence="10" id="KW-0998">Cell outer membrane</keyword>
<feature type="domain" description="Trimeric autotransporter adhesin YadA-like stalk" evidence="14">
    <location>
        <begin position="2525"/>
        <end position="2546"/>
    </location>
</feature>
<evidence type="ECO:0000256" key="6">
    <source>
        <dbReference type="ARBA" id="ARBA00022692"/>
    </source>
</evidence>
<feature type="domain" description="Trimeric autotransporter adhesin YadA-like head" evidence="13">
    <location>
        <begin position="392"/>
        <end position="418"/>
    </location>
</feature>
<dbReference type="GO" id="GO:0009986">
    <property type="term" value="C:cell surface"/>
    <property type="evidence" value="ECO:0007669"/>
    <property type="project" value="UniProtKB-SubCell"/>
</dbReference>
<feature type="domain" description="Trimeric autotransporter adhesin YadA-like stalk" evidence="14">
    <location>
        <begin position="1557"/>
        <end position="1597"/>
    </location>
</feature>
<comment type="similarity">
    <text evidence="3">Belongs to the autotransporter-2 (AT-2) (TC 1.B.40) family.</text>
</comment>
<dbReference type="Gene3D" id="6.10.250.2040">
    <property type="match status" value="3"/>
</dbReference>
<dbReference type="InterPro" id="IPR011049">
    <property type="entry name" value="Serralysin-like_metalloprot_C"/>
</dbReference>
<dbReference type="InterPro" id="IPR008640">
    <property type="entry name" value="Adhesin_Head_dom"/>
</dbReference>
<dbReference type="Pfam" id="PF05662">
    <property type="entry name" value="YadA_stalk"/>
    <property type="match status" value="17"/>
</dbReference>
<keyword evidence="6 11" id="KW-0812">Transmembrane</keyword>
<feature type="domain" description="Trimeric autotransporter adhesin YadA-like stalk" evidence="14">
    <location>
        <begin position="609"/>
        <end position="640"/>
    </location>
</feature>
<evidence type="ECO:0000259" key="14">
    <source>
        <dbReference type="Pfam" id="PF05662"/>
    </source>
</evidence>
<evidence type="ECO:0000313" key="16">
    <source>
        <dbReference type="Proteomes" id="UP000274201"/>
    </source>
</evidence>
<feature type="domain" description="Trimeric autotransporter adhesin YadA-like stalk" evidence="14">
    <location>
        <begin position="1030"/>
        <end position="1052"/>
    </location>
</feature>
<feature type="domain" description="Trimeric autotransporter adhesin YadA-like head" evidence="13">
    <location>
        <begin position="298"/>
        <end position="322"/>
    </location>
</feature>
<feature type="domain" description="Trimeric autotransporter adhesin YadA-like stalk" evidence="14">
    <location>
        <begin position="1804"/>
        <end position="1842"/>
    </location>
</feature>
<dbReference type="Gene3D" id="6.20.50.100">
    <property type="match status" value="1"/>
</dbReference>
<dbReference type="Proteomes" id="UP000274201">
    <property type="component" value="Chromosome"/>
</dbReference>
<feature type="domain" description="Trimeric autotransporter adhesin YadA-like C-terminal membrane anchor" evidence="12">
    <location>
        <begin position="2802"/>
        <end position="2856"/>
    </location>
</feature>
<evidence type="ECO:0000259" key="12">
    <source>
        <dbReference type="Pfam" id="PF03895"/>
    </source>
</evidence>
<dbReference type="SUPFAM" id="SSF54523">
    <property type="entry name" value="Pili subunits"/>
    <property type="match status" value="1"/>
</dbReference>
<feature type="domain" description="Trimeric autotransporter adhesin YadA-like stalk" evidence="14">
    <location>
        <begin position="2132"/>
        <end position="2164"/>
    </location>
</feature>
<dbReference type="GO" id="GO:0009279">
    <property type="term" value="C:cell outer membrane"/>
    <property type="evidence" value="ECO:0007669"/>
    <property type="project" value="UniProtKB-SubCell"/>
</dbReference>
<protein>
    <submittedName>
        <fullName evidence="15">Haemagglutinin</fullName>
    </submittedName>
</protein>
<dbReference type="Pfam" id="PF05658">
    <property type="entry name" value="YadA_head"/>
    <property type="match status" value="6"/>
</dbReference>
<dbReference type="CDD" id="cd12820">
    <property type="entry name" value="LbR_YadA-like"/>
    <property type="match status" value="2"/>
</dbReference>
<feature type="transmembrane region" description="Helical" evidence="11">
    <location>
        <begin position="16"/>
        <end position="36"/>
    </location>
</feature>
<evidence type="ECO:0000256" key="11">
    <source>
        <dbReference type="SAM" id="Phobius"/>
    </source>
</evidence>
<dbReference type="EMBL" id="LR134529">
    <property type="protein sequence ID" value="VEJ44748.1"/>
    <property type="molecule type" value="Genomic_DNA"/>
</dbReference>
<feature type="domain" description="Trimeric autotransporter adhesin YadA-like head" evidence="13">
    <location>
        <begin position="229"/>
        <end position="248"/>
    </location>
</feature>
<name>A0A3S5C632_BARVI</name>
<dbReference type="InterPro" id="IPR005594">
    <property type="entry name" value="YadA_C"/>
</dbReference>
<keyword evidence="4" id="KW-0813">Transport</keyword>
<feature type="domain" description="Trimeric autotransporter adhesin YadA-like stalk" evidence="14">
    <location>
        <begin position="2007"/>
        <end position="2036"/>
    </location>
</feature>
<dbReference type="Gene3D" id="6.10.250.2030">
    <property type="match status" value="8"/>
</dbReference>
<feature type="domain" description="Trimeric autotransporter adhesin YadA-like stalk" evidence="14">
    <location>
        <begin position="886"/>
        <end position="912"/>
    </location>
</feature>
<evidence type="ECO:0000259" key="13">
    <source>
        <dbReference type="Pfam" id="PF05658"/>
    </source>
</evidence>
<dbReference type="Gene3D" id="4.10.80.270">
    <property type="match status" value="3"/>
</dbReference>
<feature type="domain" description="Trimeric autotransporter adhesin YadA-like stalk" evidence="14">
    <location>
        <begin position="2394"/>
        <end position="2428"/>
    </location>
</feature>
<evidence type="ECO:0000313" key="15">
    <source>
        <dbReference type="EMBL" id="VEJ44748.1"/>
    </source>
</evidence>
<feature type="domain" description="Trimeric autotransporter adhesin YadA-like stalk" evidence="14">
    <location>
        <begin position="2254"/>
        <end position="2293"/>
    </location>
</feature>
<dbReference type="Gene3D" id="2.150.10.10">
    <property type="entry name" value="Serralysin-like metalloprotease, C-terminal"/>
    <property type="match status" value="3"/>
</dbReference>
<dbReference type="Pfam" id="PF03895">
    <property type="entry name" value="YadA_anchor"/>
    <property type="match status" value="1"/>
</dbReference>
<keyword evidence="5" id="KW-1134">Transmembrane beta strand</keyword>
<organism evidence="15 16">
    <name type="scientific">Bartonella vinsonii</name>
    <name type="common">Rochalimaea vinsonii</name>
    <dbReference type="NCBI Taxonomy" id="33047"/>
    <lineage>
        <taxon>Bacteria</taxon>
        <taxon>Pseudomonadati</taxon>
        <taxon>Pseudomonadota</taxon>
        <taxon>Alphaproteobacteria</taxon>
        <taxon>Hyphomicrobiales</taxon>
        <taxon>Bartonellaceae</taxon>
        <taxon>Bartonella</taxon>
    </lineage>
</organism>
<accession>A0A3S5C632</accession>
<reference evidence="15 16" key="1">
    <citation type="submission" date="2018-12" db="EMBL/GenBank/DDBJ databases">
        <authorList>
            <consortium name="Pathogen Informatics"/>
        </authorList>
    </citation>
    <scope>NUCLEOTIDE SEQUENCE [LARGE SCALE GENOMIC DNA]</scope>
    <source>
        <strain evidence="15 16">NCTC12905</strain>
    </source>
</reference>
<dbReference type="InterPro" id="IPR008635">
    <property type="entry name" value="Coiled_stalk_dom"/>
</dbReference>
<keyword evidence="7" id="KW-0732">Signal</keyword>
<evidence type="ECO:0000256" key="10">
    <source>
        <dbReference type="ARBA" id="ARBA00023237"/>
    </source>
</evidence>
<evidence type="ECO:0000256" key="9">
    <source>
        <dbReference type="ARBA" id="ARBA00023136"/>
    </source>
</evidence>
<sequence length="2860" mass="301790">MTPHHKNDNLKSHTSLIDNVEMCLFHVLISFVGEFFMKKLYAIQTAMRNLKNSRFSFVKVMLSLAIMIAFLSNVFSVNAGDVQPKNVKANEKAKSSEVSSSVPVNEQAATSGSADAGVMNVDVTANAEGLQANNVSEDSRFSGRVTPVTDLSRSFSTNGMQRAGSANSIWGDGISVGTSSGSVFIGDNVTVAGGKGVVGVVVIGNGAKVGDGWNVVIGVKAEAAIGSYNAVALGRGAKTEGAYSIAIGGIGTTGNNGQDVDEKNRVLAVGDYAIAFGYSSKSYEEKGIAIGANAIVSASSAIAIGPSAKAEKNNGIVIGKNSSVSGVDSIAIGNSAETLHQDSISIGYMAHAMGRSSVAIGGEYNDVSTHGEGDYTTAKSDYTTAVGAVSKALGYGATALGHRAYAFAEKAISIGFYSKANEVGSIALGVDSKATVKDGIALGRDSVANRAAGAFGYASSLKGSTTNTNAQWKSTYGVVSVGDFDNNITRQITGVAAGSEPSDAVNVGQLKDLEDVVRKNGWKLSVDNANGTTVLMNSGVDFSVGSKNLTITKGDKDNKLKFDLAKNVTLNSAKMGGGTTLDATGLVIVNGPKITTTGISAGNKEIKDVKAGDLSATSNQAVNGSQLFETNKNVTTFSNDLKTVAQHAAQYFGGGAEYTNGKWTAPTFMVKSFTSDGSVSDSTYNNVAAAFAGVSSSFENIKDEITNQINIAQHDALLWSDEKKAFVARRRDIPGVKTEEEGLTQRLTSLTNGDISAGSTDAITGGQLFETNNKVATYLGGGASYEKGLWTAPTFMVKSFTSDGSVSDSTYNNVAAAFAGVSSSFENIKNEITNQINIAQHDALLWSDEKKAFVAERKNIPGMKPEGEGITQRLTSLTNGGIFSGSTDAITGDQLYSLGDKVAQSLGGNASYEKGSWTAPTFKVKSFTSDGGVSDSTYNDVAAAFEGVGTSFEKVKDSITNVKNEITQEIKNEITNVKGDSLVKQEPGTNHITIGADTDGDKIDIADKNSNKRTLTGIKHGALLEDSNEAVTGSQLFETNNKVATYLGGGASYAEGKWTAPTFKIKTVKEDGKTEDKDYKSVASAFEGIGTSITNVKNEISTQINNEITNVQGDALSWDKTKGAFVATHGEEGSKTNSKLTSLQSGDISANSTDAVTGSQLFTTNQNVTTVGTNIAKAFGGGAKYENGAWTAPTFKVKSFASDGGVSDSTYNDVAAAFEGVGTSFEKVKDSITNVKNEITKEIKNEITNVKGDSLVKWDEGHQIIKIGAEKYGNTITIADKDGKGRTLSGLKAAEHNDEAVNKGQLDESLKKLSNSLQSDESAVVHYDKAGDENGTINYASVTFGGKEKPSVGLHNVADGKVAEGSHDAITGGQLYSLSSEVAKYFGGGASYAEGKWTAPSFKVKTVNEDGTKVEEKVYTDVASALSGVGSSITNVQNKVTEQVNNVIKKVESESFVQQDKTTYRLTIGAAVEGTEINIANKDKEDRILSGLKAATKDNEAVNKGQLDKSLQDLSNNLQSDESAVVHYDKTDDKNGSINYTSVTFGKGKSSTPVGLHNVADGKIVKGSHDAITGSQVNKIGEDIAQFLGGNATFNNGALTQPTYKLSYVDKDGVVTETSFQGVGTAFSGLDINIQNVNQRIKEVSQGVAQDSLSWDKETLAFVAKHGEEKTNSKITSLQNGTISENSTDAVNGSQLYSMGDTVAKYFGGNTTFKDGVFTAPTYKISNVSEDGKVTAHSYSDVGSAFEELDTNVKNVNNHLTNEVKKFEEKITNITQEVQGDALLWDKTKGAFVATHGKDKTNSKITSLQNGTISENSTDAVNGSQLYSMGDTIAKYFGGGASYAEGQWIAPTFTIKTVKEDGKTEDKNYNDVASAFAGVGSSITNVKNEITKQINNEIANVKGDSLVKKDSETNLITIGKEVEGTEINIVNKDQGDRTLSGLKAATKDNEAVNKGQLDESLKKLSTSLQSDESAVVHYDKTDDKNGSINYTSVTFGKGKSSTPVGLHNVADGKISDKSYDVINGSQINKISQDVAKFLGGDAKFSDGAFTEPTYKLSKVSTEGKVEEAEFKNVGSAFSGLDENIKNVNQRIKDVSESVAQDSLNWSKDAGAFVATHGEKDSKTNSKLTSLLDGAINDSSTDAVTGKQLYTLGSNVAKSLGGGASYAEGKWTAPSFTVKTVKDDGVTLEEKKYNTVAEALADVGASFTNIKNDITNVVSDSLVKQEKKGDPITIGKETDGTIINLQNKNNEGRSISGVIGGTISKDSNEAVNGSQLFTTNQNMTTVATNIAKTFGGGASYAEGKWIAPKFTVKTVKEDGSDVEEHSYESVAEAFAGVGTSFTNIQTEFKNEINKVVGDSLVKQDEKTQVIKIGGEKAGSEITIVNSDGVARSLSGVKAASLSETSTEAVNGSQLYSLNTTLAKYFGGSAEYKDGQWTAPSFKLTTYDDDGTSHEESYESVAAAFAGVSSSFTKLHNEISNNLEQNALLWSNEEKAFVALHGEGSKKEKSKLKSLLDGDIAEGSSEAVTGNQLYSLNQTLAQYFGGGAGYKEGQWTSPEFKVAQFKSDGSSDEKKIYHDVASAFDGVSDGMTKINDRIQDVEKNVASNGLNWNEDKGAYDAKHNGNSSKIINVAGGKIEKGSQEVVNGGQLWETNKKVKAVEDKVDTIDQQVKDIAHTVTDGVVSYDKDASGKKTNKVTLVGGTESDPVLIDNVADGTIEKGSHQAVNGGQLHDYTEKQMKLVLDDAKKYTDEQVGSVVNNAINEAKSYTDMKFETLSYAVEDVRKEARQAAAIGLAVSSLRYYDIAGSLSVSFGSGTWRSQSAIAFGAGYTSEDGNIRSNISVTSAGGHWGVGAGVTLRLR</sequence>
<evidence type="ECO:0000256" key="7">
    <source>
        <dbReference type="ARBA" id="ARBA00022729"/>
    </source>
</evidence>
<evidence type="ECO:0000256" key="3">
    <source>
        <dbReference type="ARBA" id="ARBA00005848"/>
    </source>
</evidence>
<keyword evidence="8" id="KW-0653">Protein transport</keyword>
<feature type="domain" description="Trimeric autotransporter adhesin YadA-like stalk" evidence="14">
    <location>
        <begin position="1151"/>
        <end position="1180"/>
    </location>
</feature>
<dbReference type="InterPro" id="IPR045584">
    <property type="entry name" value="Pilin-like"/>
</dbReference>
<feature type="domain" description="Trimeric autotransporter adhesin YadA-like stalk" evidence="14">
    <location>
        <begin position="752"/>
        <end position="785"/>
    </location>
</feature>
<evidence type="ECO:0000256" key="4">
    <source>
        <dbReference type="ARBA" id="ARBA00022448"/>
    </source>
</evidence>
<gene>
    <name evidence="15" type="ORF">NCTC12905_00390</name>
</gene>